<dbReference type="RefSeq" id="WP_138667484.1">
    <property type="nucleotide sequence ID" value="NZ_VCKY01000058.1"/>
</dbReference>
<reference evidence="1 2" key="1">
    <citation type="submission" date="2019-05" db="EMBL/GenBank/DDBJ databases">
        <title>Draft genome sequence of Nonomuraea turkmeniaca DSM 43926.</title>
        <authorList>
            <person name="Saricaoglu S."/>
            <person name="Isik K."/>
        </authorList>
    </citation>
    <scope>NUCLEOTIDE SEQUENCE [LARGE SCALE GENOMIC DNA]</scope>
    <source>
        <strain evidence="1 2">DSM 43926</strain>
    </source>
</reference>
<proteinExistence type="predicted"/>
<accession>A0A5S4FIA7</accession>
<dbReference type="OrthoDB" id="3504852at2"/>
<name>A0A5S4FIA7_9ACTN</name>
<dbReference type="Proteomes" id="UP000309128">
    <property type="component" value="Unassembled WGS sequence"/>
</dbReference>
<dbReference type="EMBL" id="VCKY01000058">
    <property type="protein sequence ID" value="TMR20258.1"/>
    <property type="molecule type" value="Genomic_DNA"/>
</dbReference>
<dbReference type="AlphaFoldDB" id="A0A5S4FIA7"/>
<gene>
    <name evidence="1" type="ORF">ETD86_18990</name>
</gene>
<keyword evidence="2" id="KW-1185">Reference proteome</keyword>
<evidence type="ECO:0000313" key="1">
    <source>
        <dbReference type="EMBL" id="TMR20258.1"/>
    </source>
</evidence>
<organism evidence="1 2">
    <name type="scientific">Nonomuraea turkmeniaca</name>
    <dbReference type="NCBI Taxonomy" id="103838"/>
    <lineage>
        <taxon>Bacteria</taxon>
        <taxon>Bacillati</taxon>
        <taxon>Actinomycetota</taxon>
        <taxon>Actinomycetes</taxon>
        <taxon>Streptosporangiales</taxon>
        <taxon>Streptosporangiaceae</taxon>
        <taxon>Nonomuraea</taxon>
    </lineage>
</organism>
<protein>
    <submittedName>
        <fullName evidence="1">Uncharacterized protein</fullName>
    </submittedName>
</protein>
<evidence type="ECO:0000313" key="2">
    <source>
        <dbReference type="Proteomes" id="UP000309128"/>
    </source>
</evidence>
<sequence length="109" mass="11876">MEGRQAAIIVHCLRGASQAARAVLEESTPTEPWEQQVAACLRVMCANADEEAALGVTTMVEHFLKHKPIPGYAVLRARLGLTVAILWTRCRRTAGTAAQHADLLGEDRK</sequence>
<comment type="caution">
    <text evidence="1">The sequence shown here is derived from an EMBL/GenBank/DDBJ whole genome shotgun (WGS) entry which is preliminary data.</text>
</comment>